<protein>
    <submittedName>
        <fullName evidence="2">Uncharacterized protein</fullName>
    </submittedName>
</protein>
<proteinExistence type="predicted"/>
<feature type="transmembrane region" description="Helical" evidence="1">
    <location>
        <begin position="12"/>
        <end position="35"/>
    </location>
</feature>
<organism evidence="2 3">
    <name type="scientific">Apostasia shenzhenica</name>
    <dbReference type="NCBI Taxonomy" id="1088818"/>
    <lineage>
        <taxon>Eukaryota</taxon>
        <taxon>Viridiplantae</taxon>
        <taxon>Streptophyta</taxon>
        <taxon>Embryophyta</taxon>
        <taxon>Tracheophyta</taxon>
        <taxon>Spermatophyta</taxon>
        <taxon>Magnoliopsida</taxon>
        <taxon>Liliopsida</taxon>
        <taxon>Asparagales</taxon>
        <taxon>Orchidaceae</taxon>
        <taxon>Apostasioideae</taxon>
        <taxon>Apostasia</taxon>
    </lineage>
</organism>
<dbReference type="OrthoDB" id="1742244at2759"/>
<reference evidence="2 3" key="1">
    <citation type="journal article" date="2017" name="Nature">
        <title>The Apostasia genome and the evolution of orchids.</title>
        <authorList>
            <person name="Zhang G.Q."/>
            <person name="Liu K.W."/>
            <person name="Li Z."/>
            <person name="Lohaus R."/>
            <person name="Hsiao Y.Y."/>
            <person name="Niu S.C."/>
            <person name="Wang J.Y."/>
            <person name="Lin Y.C."/>
            <person name="Xu Q."/>
            <person name="Chen L.J."/>
            <person name="Yoshida K."/>
            <person name="Fujiwara S."/>
            <person name="Wang Z.W."/>
            <person name="Zhang Y.Q."/>
            <person name="Mitsuda N."/>
            <person name="Wang M."/>
            <person name="Liu G.H."/>
            <person name="Pecoraro L."/>
            <person name="Huang H.X."/>
            <person name="Xiao X.J."/>
            <person name="Lin M."/>
            <person name="Wu X.Y."/>
            <person name="Wu W.L."/>
            <person name="Chen Y.Y."/>
            <person name="Chang S.B."/>
            <person name="Sakamoto S."/>
            <person name="Ohme-Takagi M."/>
            <person name="Yagi M."/>
            <person name="Zeng S.J."/>
            <person name="Shen C.Y."/>
            <person name="Yeh C.M."/>
            <person name="Luo Y.B."/>
            <person name="Tsai W.C."/>
            <person name="Van de Peer Y."/>
            <person name="Liu Z.J."/>
        </authorList>
    </citation>
    <scope>NUCLEOTIDE SEQUENCE [LARGE SCALE GENOMIC DNA]</scope>
    <source>
        <strain evidence="3">cv. Shenzhen</strain>
        <tissue evidence="2">Stem</tissue>
    </source>
</reference>
<dbReference type="AlphaFoldDB" id="A0A2I0A8B4"/>
<evidence type="ECO:0000313" key="2">
    <source>
        <dbReference type="EMBL" id="PKA51755.1"/>
    </source>
</evidence>
<keyword evidence="1" id="KW-0812">Transmembrane</keyword>
<keyword evidence="1" id="KW-1133">Transmembrane helix</keyword>
<evidence type="ECO:0000313" key="3">
    <source>
        <dbReference type="Proteomes" id="UP000236161"/>
    </source>
</evidence>
<keyword evidence="1" id="KW-0472">Membrane</keyword>
<accession>A0A2I0A8B4</accession>
<gene>
    <name evidence="2" type="ORF">AXF42_Ash007984</name>
</gene>
<sequence length="196" mass="22277">MHEKLKQDYGMIPAAAPPAIFVWAGGAFAPTAAAVPLSSVSRPKFHIFAVEFERRKRAHLFSASCSLKNSVQGFFEYLPEWQDFSILIHDIPWDADSTWSTFAAYFFFLHTPLSLGGLSIVAYVLHQSDIDPLTMAYHTILVHESIRRYNREDLVLLLSTLTTSRAKGNWFCLDDLILSLEEHRIPSARDDMKFIV</sequence>
<evidence type="ECO:0000256" key="1">
    <source>
        <dbReference type="SAM" id="Phobius"/>
    </source>
</evidence>
<feature type="transmembrane region" description="Helical" evidence="1">
    <location>
        <begin position="102"/>
        <end position="125"/>
    </location>
</feature>
<name>A0A2I0A8B4_9ASPA</name>
<dbReference type="EMBL" id="KZ452012">
    <property type="protein sequence ID" value="PKA51755.1"/>
    <property type="molecule type" value="Genomic_DNA"/>
</dbReference>
<dbReference type="STRING" id="1088818.A0A2I0A8B4"/>
<keyword evidence="3" id="KW-1185">Reference proteome</keyword>
<dbReference type="Proteomes" id="UP000236161">
    <property type="component" value="Unassembled WGS sequence"/>
</dbReference>